<dbReference type="Pfam" id="PF00528">
    <property type="entry name" value="BPD_transp_1"/>
    <property type="match status" value="1"/>
</dbReference>
<keyword evidence="7 8" id="KW-0472">Membrane</keyword>
<evidence type="ECO:0000256" key="2">
    <source>
        <dbReference type="ARBA" id="ARBA00007069"/>
    </source>
</evidence>
<evidence type="ECO:0000259" key="9">
    <source>
        <dbReference type="PROSITE" id="PS50928"/>
    </source>
</evidence>
<dbReference type="OrthoDB" id="9809681at2"/>
<feature type="transmembrane region" description="Helical" evidence="8">
    <location>
        <begin position="133"/>
        <end position="152"/>
    </location>
</feature>
<gene>
    <name evidence="10" type="ORF">MTBBW1_1380014</name>
</gene>
<reference evidence="10 11" key="1">
    <citation type="submission" date="2017-03" db="EMBL/GenBank/DDBJ databases">
        <authorList>
            <person name="Afonso C.L."/>
            <person name="Miller P.J."/>
            <person name="Scott M.A."/>
            <person name="Spackman E."/>
            <person name="Goraichik I."/>
            <person name="Dimitrov K.M."/>
            <person name="Suarez D.L."/>
            <person name="Swayne D.E."/>
        </authorList>
    </citation>
    <scope>NUCLEOTIDE SEQUENCE [LARGE SCALE GENOMIC DNA]</scope>
    <source>
        <strain evidence="10">PRJEB14757</strain>
    </source>
</reference>
<feature type="transmembrane region" description="Helical" evidence="8">
    <location>
        <begin position="103"/>
        <end position="127"/>
    </location>
</feature>
<dbReference type="CDD" id="cd06261">
    <property type="entry name" value="TM_PBP2"/>
    <property type="match status" value="1"/>
</dbReference>
<feature type="transmembrane region" description="Helical" evidence="8">
    <location>
        <begin position="235"/>
        <end position="256"/>
    </location>
</feature>
<evidence type="ECO:0000256" key="4">
    <source>
        <dbReference type="ARBA" id="ARBA00022475"/>
    </source>
</evidence>
<dbReference type="STRING" id="1246637.MTBBW1_1380014"/>
<comment type="similarity">
    <text evidence="2">Belongs to the binding-protein-dependent transport system permease family. CysTW subfamily.</text>
</comment>
<keyword evidence="3 8" id="KW-0813">Transport</keyword>
<feature type="transmembrane region" description="Helical" evidence="8">
    <location>
        <begin position="69"/>
        <end position="91"/>
    </location>
</feature>
<feature type="transmembrane region" description="Helical" evidence="8">
    <location>
        <begin position="12"/>
        <end position="34"/>
    </location>
</feature>
<evidence type="ECO:0000256" key="7">
    <source>
        <dbReference type="ARBA" id="ARBA00023136"/>
    </source>
</evidence>
<keyword evidence="6 8" id="KW-1133">Transmembrane helix</keyword>
<accession>A0A1W1H7L9</accession>
<evidence type="ECO:0000256" key="5">
    <source>
        <dbReference type="ARBA" id="ARBA00022692"/>
    </source>
</evidence>
<evidence type="ECO:0000256" key="3">
    <source>
        <dbReference type="ARBA" id="ARBA00022448"/>
    </source>
</evidence>
<dbReference type="InterPro" id="IPR000515">
    <property type="entry name" value="MetI-like"/>
</dbReference>
<evidence type="ECO:0000313" key="11">
    <source>
        <dbReference type="Proteomes" id="UP000191931"/>
    </source>
</evidence>
<dbReference type="InterPro" id="IPR051789">
    <property type="entry name" value="Bact_Polyamine_Transport"/>
</dbReference>
<feature type="transmembrane region" description="Helical" evidence="8">
    <location>
        <begin position="183"/>
        <end position="202"/>
    </location>
</feature>
<organism evidence="10 11">
    <name type="scientific">Desulfamplus magnetovallimortis</name>
    <dbReference type="NCBI Taxonomy" id="1246637"/>
    <lineage>
        <taxon>Bacteria</taxon>
        <taxon>Pseudomonadati</taxon>
        <taxon>Thermodesulfobacteriota</taxon>
        <taxon>Desulfobacteria</taxon>
        <taxon>Desulfobacterales</taxon>
        <taxon>Desulfobacteraceae</taxon>
        <taxon>Desulfamplus</taxon>
    </lineage>
</organism>
<protein>
    <submittedName>
        <fullName evidence="10">ABC-type spermidine/putrescine transport system, permease component II</fullName>
    </submittedName>
</protein>
<sequence length="266" mass="29504">MKNMISGWTLIKLYTVFIYVWMFTPIVAVVILAFNPQQFGTFPMEGFSFKWFVKLSHNSTILDAFKNSLVLGSLTAVFSTAIGVPAAMAFIRYDFKGKEFLNTLLIAPIMIPEVVLGVALLLFIRWLQQPKSFVLLLVGHVVLTLPYVLLIVQARLVGIRKEYEEAAMSLGASPFQTFREITFPLLAPAVFAGMLFAFTISFDDVTATLFWATAQNQTVPVKIFGMLRNSISPEINALGAVMIVLTISIPLMAGYLSRRFAGKAGK</sequence>
<dbReference type="GO" id="GO:0055085">
    <property type="term" value="P:transmembrane transport"/>
    <property type="evidence" value="ECO:0007669"/>
    <property type="project" value="InterPro"/>
</dbReference>
<dbReference type="Gene3D" id="1.10.3720.10">
    <property type="entry name" value="MetI-like"/>
    <property type="match status" value="1"/>
</dbReference>
<name>A0A1W1H7L9_9BACT</name>
<dbReference type="EMBL" id="FWEV01000044">
    <property type="protein sequence ID" value="SLM28467.1"/>
    <property type="molecule type" value="Genomic_DNA"/>
</dbReference>
<keyword evidence="4" id="KW-1003">Cell membrane</keyword>
<evidence type="ECO:0000256" key="6">
    <source>
        <dbReference type="ARBA" id="ARBA00022989"/>
    </source>
</evidence>
<dbReference type="SUPFAM" id="SSF161098">
    <property type="entry name" value="MetI-like"/>
    <property type="match status" value="1"/>
</dbReference>
<feature type="domain" description="ABC transmembrane type-1" evidence="9">
    <location>
        <begin position="65"/>
        <end position="253"/>
    </location>
</feature>
<dbReference type="PANTHER" id="PTHR43848">
    <property type="entry name" value="PUTRESCINE TRANSPORT SYSTEM PERMEASE PROTEIN POTI"/>
    <property type="match status" value="1"/>
</dbReference>
<keyword evidence="11" id="KW-1185">Reference proteome</keyword>
<evidence type="ECO:0000256" key="8">
    <source>
        <dbReference type="RuleBase" id="RU363032"/>
    </source>
</evidence>
<evidence type="ECO:0000256" key="1">
    <source>
        <dbReference type="ARBA" id="ARBA00004651"/>
    </source>
</evidence>
<dbReference type="PANTHER" id="PTHR43848:SF2">
    <property type="entry name" value="PUTRESCINE TRANSPORT SYSTEM PERMEASE PROTEIN POTI"/>
    <property type="match status" value="1"/>
</dbReference>
<dbReference type="GO" id="GO:0005886">
    <property type="term" value="C:plasma membrane"/>
    <property type="evidence" value="ECO:0007669"/>
    <property type="project" value="UniProtKB-SubCell"/>
</dbReference>
<dbReference type="AlphaFoldDB" id="A0A1W1H7L9"/>
<dbReference type="RefSeq" id="WP_080804820.1">
    <property type="nucleotide sequence ID" value="NZ_LT828549.1"/>
</dbReference>
<dbReference type="Proteomes" id="UP000191931">
    <property type="component" value="Unassembled WGS sequence"/>
</dbReference>
<dbReference type="InterPro" id="IPR035906">
    <property type="entry name" value="MetI-like_sf"/>
</dbReference>
<proteinExistence type="inferred from homology"/>
<dbReference type="PROSITE" id="PS50928">
    <property type="entry name" value="ABC_TM1"/>
    <property type="match status" value="1"/>
</dbReference>
<evidence type="ECO:0000313" key="10">
    <source>
        <dbReference type="EMBL" id="SLM28467.1"/>
    </source>
</evidence>
<keyword evidence="5 8" id="KW-0812">Transmembrane</keyword>
<comment type="subcellular location">
    <subcellularLocation>
        <location evidence="1 8">Cell membrane</location>
        <topology evidence="1 8">Multi-pass membrane protein</topology>
    </subcellularLocation>
</comment>